<dbReference type="PANTHER" id="PTHR12537">
    <property type="entry name" value="RNA BINDING PROTEIN PUMILIO-RELATED"/>
    <property type="match status" value="1"/>
</dbReference>
<feature type="repeat" description="Pumilio" evidence="2">
    <location>
        <begin position="672"/>
        <end position="707"/>
    </location>
</feature>
<dbReference type="PANTHER" id="PTHR12537:SF12">
    <property type="entry name" value="MATERNAL PROTEIN PUMILIO"/>
    <property type="match status" value="1"/>
</dbReference>
<dbReference type="SUPFAM" id="SSF48371">
    <property type="entry name" value="ARM repeat"/>
    <property type="match status" value="1"/>
</dbReference>
<accession>A0ABP0KJW6</accession>
<dbReference type="SMART" id="SM00025">
    <property type="entry name" value="Pumilio"/>
    <property type="match status" value="4"/>
</dbReference>
<evidence type="ECO:0000256" key="1">
    <source>
        <dbReference type="ARBA" id="ARBA00022737"/>
    </source>
</evidence>
<evidence type="ECO:0000256" key="2">
    <source>
        <dbReference type="PROSITE-ProRule" id="PRU00317"/>
    </source>
</evidence>
<comment type="caution">
    <text evidence="4">The sequence shown here is derived from an EMBL/GenBank/DDBJ whole genome shotgun (WGS) entry which is preliminary data.</text>
</comment>
<keyword evidence="1" id="KW-0677">Repeat</keyword>
<evidence type="ECO:0000313" key="5">
    <source>
        <dbReference type="Proteomes" id="UP001642464"/>
    </source>
</evidence>
<dbReference type="SUPFAM" id="SSF56059">
    <property type="entry name" value="Glutathione synthetase ATP-binding domain-like"/>
    <property type="match status" value="1"/>
</dbReference>
<sequence>MGCGSSQAAAAALPKAPIQVKKIQATQSTAKQVAVVLPGSYLKLLAETRLLSSENEHYTYHILDPWIAEWLFTFEQKELSARDQETFSMFRPFHFHVDSFVESAIEYCKANQIEGVFGFDCFPSLVASIINTSLNLPGPSFRSVFHCISKYYMRKELSPQIPMTVIDPRKASPPQSFPVVIKEIDCQFYVGTWIIESEEQWHSTMKILQSRSSEEINARKKFYFKWFQKLHPNEMPVSRWEDFVIFHMEPFLPGDRDEKHVGCVGKEHQIEIVMEQENHLRLVFEISGLLSGIGESFLRESQPPVGGSNPVLSIKWLVADTGDIIKKDGVIGMFVTPGSFDIPTEWAHDICKKLHAMGYKNQAIDLEFIFTKDGPQVVEINSSAFCVVTWCYCDRYEVQSESSQLKHKADLRNLENRVCSCLGLPCPKFPSDTNVVSKLAVAIYTTKGGKVEDIVDLDFLKKFVAEGYAECWTPKPAFKQGCKEFVYGGGKWAKLGFMMLTAKRTDFEATNAKLRVPEPSPCADRVVRCWCEPQWLNVGVNCGKFVWSDSGTPWQTLTLRMQFVCLVWLRPVRRAPQRLHPTPHEKLCAALAALDEKSIWMGQHCATSACANYVLQKIIQVLRPQACQFIIDEIMKTPADVPILARHQYGCRILQRLLEHCQAQQMEGLVKLLLEDATALVRHNYGTFVMQQIFDFGTEVQRQQLGECLFSTLGAMSNDENATQVLQKALIHAPQKVALARAMVPQLAQIARGRHSHHTVLAAVQLLSPEDSKRAIALLSQKLQKLWASRYGRLVVKAIPSLHDKCMGMTKREAAAA</sequence>
<dbReference type="InterPro" id="IPR001313">
    <property type="entry name" value="Pumilio_RNA-bd_rpt"/>
</dbReference>
<dbReference type="Pfam" id="PF00806">
    <property type="entry name" value="PUF"/>
    <property type="match status" value="3"/>
</dbReference>
<feature type="domain" description="PUM-HD" evidence="3">
    <location>
        <begin position="610"/>
        <end position="817"/>
    </location>
</feature>
<reference evidence="4 5" key="1">
    <citation type="submission" date="2024-02" db="EMBL/GenBank/DDBJ databases">
        <authorList>
            <person name="Chen Y."/>
            <person name="Shah S."/>
            <person name="Dougan E. K."/>
            <person name="Thang M."/>
            <person name="Chan C."/>
        </authorList>
    </citation>
    <scope>NUCLEOTIDE SEQUENCE [LARGE SCALE GENOMIC DNA]</scope>
</reference>
<dbReference type="InterPro" id="IPR033133">
    <property type="entry name" value="PUM-HD"/>
</dbReference>
<evidence type="ECO:0000259" key="3">
    <source>
        <dbReference type="PROSITE" id="PS50303"/>
    </source>
</evidence>
<protein>
    <submittedName>
        <fullName evidence="4">Pumilio homolog 2</fullName>
    </submittedName>
</protein>
<dbReference type="PROSITE" id="PS50302">
    <property type="entry name" value="PUM"/>
    <property type="match status" value="2"/>
</dbReference>
<dbReference type="EMBL" id="CAXAMM010011681">
    <property type="protein sequence ID" value="CAK9026779.1"/>
    <property type="molecule type" value="Genomic_DNA"/>
</dbReference>
<dbReference type="Gene3D" id="1.25.10.10">
    <property type="entry name" value="Leucine-rich Repeat Variant"/>
    <property type="match status" value="1"/>
</dbReference>
<gene>
    <name evidence="4" type="ORF">SCF082_LOCUS17654</name>
</gene>
<organism evidence="4 5">
    <name type="scientific">Durusdinium trenchii</name>
    <dbReference type="NCBI Taxonomy" id="1381693"/>
    <lineage>
        <taxon>Eukaryota</taxon>
        <taxon>Sar</taxon>
        <taxon>Alveolata</taxon>
        <taxon>Dinophyceae</taxon>
        <taxon>Suessiales</taxon>
        <taxon>Symbiodiniaceae</taxon>
        <taxon>Durusdinium</taxon>
    </lineage>
</organism>
<dbReference type="Proteomes" id="UP001642464">
    <property type="component" value="Unassembled WGS sequence"/>
</dbReference>
<keyword evidence="5" id="KW-1185">Reference proteome</keyword>
<dbReference type="InterPro" id="IPR016024">
    <property type="entry name" value="ARM-type_fold"/>
</dbReference>
<dbReference type="InterPro" id="IPR011989">
    <property type="entry name" value="ARM-like"/>
</dbReference>
<name>A0ABP0KJW6_9DINO</name>
<evidence type="ECO:0000313" key="4">
    <source>
        <dbReference type="EMBL" id="CAK9026779.1"/>
    </source>
</evidence>
<dbReference type="PROSITE" id="PS50303">
    <property type="entry name" value="PUM_HD"/>
    <property type="match status" value="1"/>
</dbReference>
<feature type="repeat" description="Pumilio" evidence="2">
    <location>
        <begin position="633"/>
        <end position="671"/>
    </location>
</feature>
<proteinExistence type="predicted"/>